<evidence type="ECO:0000256" key="10">
    <source>
        <dbReference type="SAM" id="SignalP"/>
    </source>
</evidence>
<protein>
    <recommendedName>
        <fullName evidence="4">thiopurine S-methyltransferase</fullName>
        <ecNumber evidence="4">2.1.1.67</ecNumber>
    </recommendedName>
</protein>
<keyword evidence="8" id="KW-0949">S-adenosyl-L-methionine</keyword>
<keyword evidence="6" id="KW-0489">Methyltransferase</keyword>
<evidence type="ECO:0000313" key="12">
    <source>
        <dbReference type="EMBL" id="KAJ6649507.1"/>
    </source>
</evidence>
<dbReference type="SUPFAM" id="SSF50494">
    <property type="entry name" value="Trypsin-like serine proteases"/>
    <property type="match status" value="1"/>
</dbReference>
<dbReference type="Pfam" id="PF05724">
    <property type="entry name" value="TPMT"/>
    <property type="match status" value="1"/>
</dbReference>
<comment type="caution">
    <text evidence="12">The sequence shown here is derived from an EMBL/GenBank/DDBJ whole genome shotgun (WGS) entry which is preliminary data.</text>
</comment>
<evidence type="ECO:0000259" key="11">
    <source>
        <dbReference type="PROSITE" id="PS50240"/>
    </source>
</evidence>
<evidence type="ECO:0000256" key="4">
    <source>
        <dbReference type="ARBA" id="ARBA00011905"/>
    </source>
</evidence>
<dbReference type="InterPro" id="IPR001254">
    <property type="entry name" value="Trypsin_dom"/>
</dbReference>
<evidence type="ECO:0000256" key="7">
    <source>
        <dbReference type="ARBA" id="ARBA00022679"/>
    </source>
</evidence>
<evidence type="ECO:0000313" key="13">
    <source>
        <dbReference type="Proteomes" id="UP001151699"/>
    </source>
</evidence>
<dbReference type="SMART" id="SM00020">
    <property type="entry name" value="Tryp_SPc"/>
    <property type="match status" value="1"/>
</dbReference>
<keyword evidence="5" id="KW-0963">Cytoplasm</keyword>
<dbReference type="GO" id="GO:0005737">
    <property type="term" value="C:cytoplasm"/>
    <property type="evidence" value="ECO:0007669"/>
    <property type="project" value="UniProtKB-SubCell"/>
</dbReference>
<keyword evidence="13" id="KW-1185">Reference proteome</keyword>
<dbReference type="GO" id="GO:0004252">
    <property type="term" value="F:serine-type endopeptidase activity"/>
    <property type="evidence" value="ECO:0007669"/>
    <property type="project" value="InterPro"/>
</dbReference>
<dbReference type="PANTHER" id="PTHR10259:SF11">
    <property type="entry name" value="THIOPURINE S-METHYLTRANSFERASE"/>
    <property type="match status" value="1"/>
</dbReference>
<dbReference type="Gene3D" id="2.40.10.10">
    <property type="entry name" value="Trypsin-like serine proteases"/>
    <property type="match status" value="1"/>
</dbReference>
<evidence type="ECO:0000256" key="8">
    <source>
        <dbReference type="ARBA" id="ARBA00022691"/>
    </source>
</evidence>
<comment type="catalytic activity">
    <reaction evidence="1">
        <text>S-adenosyl-L-methionine + a thiopurine = S-adenosyl-L-homocysteine + a thiopurine S-methylether.</text>
        <dbReference type="EC" id="2.1.1.67"/>
    </reaction>
</comment>
<dbReference type="InterPro" id="IPR009003">
    <property type="entry name" value="Peptidase_S1_PA"/>
</dbReference>
<comment type="similarity">
    <text evidence="3">Belongs to the class I-like SAM-binding methyltransferase superfamily. TPMT family.</text>
</comment>
<dbReference type="GO" id="GO:0008119">
    <property type="term" value="F:thiopurine S-methyltransferase activity"/>
    <property type="evidence" value="ECO:0007669"/>
    <property type="project" value="UniProtKB-EC"/>
</dbReference>
<feature type="domain" description="Peptidase S1" evidence="11">
    <location>
        <begin position="56"/>
        <end position="299"/>
    </location>
</feature>
<evidence type="ECO:0000256" key="2">
    <source>
        <dbReference type="ARBA" id="ARBA00004496"/>
    </source>
</evidence>
<organism evidence="12 13">
    <name type="scientific">Pseudolycoriella hygida</name>
    <dbReference type="NCBI Taxonomy" id="35572"/>
    <lineage>
        <taxon>Eukaryota</taxon>
        <taxon>Metazoa</taxon>
        <taxon>Ecdysozoa</taxon>
        <taxon>Arthropoda</taxon>
        <taxon>Hexapoda</taxon>
        <taxon>Insecta</taxon>
        <taxon>Pterygota</taxon>
        <taxon>Neoptera</taxon>
        <taxon>Endopterygota</taxon>
        <taxon>Diptera</taxon>
        <taxon>Nematocera</taxon>
        <taxon>Sciaroidea</taxon>
        <taxon>Sciaridae</taxon>
        <taxon>Pseudolycoriella</taxon>
    </lineage>
</organism>
<comment type="similarity">
    <text evidence="9">Belongs to the peptidase S1 family. CLIP subfamily.</text>
</comment>
<dbReference type="GO" id="GO:0006508">
    <property type="term" value="P:proteolysis"/>
    <property type="evidence" value="ECO:0007669"/>
    <property type="project" value="InterPro"/>
</dbReference>
<dbReference type="InterPro" id="IPR029063">
    <property type="entry name" value="SAM-dependent_MTases_sf"/>
</dbReference>
<keyword evidence="10" id="KW-0732">Signal</keyword>
<dbReference type="PROSITE" id="PS50240">
    <property type="entry name" value="TRYPSIN_DOM"/>
    <property type="match status" value="1"/>
</dbReference>
<dbReference type="Gene3D" id="3.40.50.150">
    <property type="entry name" value="Vaccinia Virus protein VP39"/>
    <property type="match status" value="1"/>
</dbReference>
<dbReference type="Pfam" id="PF00089">
    <property type="entry name" value="Trypsin"/>
    <property type="match status" value="1"/>
</dbReference>
<feature type="chain" id="PRO_5040199984" description="thiopurine S-methyltransferase" evidence="10">
    <location>
        <begin position="24"/>
        <end position="598"/>
    </location>
</feature>
<dbReference type="SUPFAM" id="SSF53335">
    <property type="entry name" value="S-adenosyl-L-methionine-dependent methyltransferases"/>
    <property type="match status" value="1"/>
</dbReference>
<evidence type="ECO:0000256" key="6">
    <source>
        <dbReference type="ARBA" id="ARBA00022603"/>
    </source>
</evidence>
<dbReference type="FunFam" id="3.40.50.150:FF:000101">
    <property type="entry name" value="Thiopurine S-methyltransferase"/>
    <property type="match status" value="1"/>
</dbReference>
<reference evidence="12" key="1">
    <citation type="submission" date="2022-07" db="EMBL/GenBank/DDBJ databases">
        <authorList>
            <person name="Trinca V."/>
            <person name="Uliana J.V.C."/>
            <person name="Torres T.T."/>
            <person name="Ward R.J."/>
            <person name="Monesi N."/>
        </authorList>
    </citation>
    <scope>NUCLEOTIDE SEQUENCE</scope>
    <source>
        <strain evidence="12">HSMRA1968</strain>
        <tissue evidence="12">Whole embryos</tissue>
    </source>
</reference>
<proteinExistence type="inferred from homology"/>
<dbReference type="InterPro" id="IPR043504">
    <property type="entry name" value="Peptidase_S1_PA_chymotrypsin"/>
</dbReference>
<dbReference type="GO" id="GO:0032259">
    <property type="term" value="P:methylation"/>
    <property type="evidence" value="ECO:0007669"/>
    <property type="project" value="UniProtKB-KW"/>
</dbReference>
<accession>A0A9Q0S8R6</accession>
<dbReference type="EC" id="2.1.1.67" evidence="4"/>
<evidence type="ECO:0000256" key="3">
    <source>
        <dbReference type="ARBA" id="ARBA00008145"/>
    </source>
</evidence>
<evidence type="ECO:0000256" key="1">
    <source>
        <dbReference type="ARBA" id="ARBA00000903"/>
    </source>
</evidence>
<dbReference type="OrthoDB" id="276151at2759"/>
<keyword evidence="7" id="KW-0808">Transferase</keyword>
<dbReference type="InterPro" id="IPR008854">
    <property type="entry name" value="TPMT"/>
</dbReference>
<dbReference type="PROSITE" id="PS51585">
    <property type="entry name" value="SAM_MT_TPMT"/>
    <property type="match status" value="1"/>
</dbReference>
<name>A0A9Q0S8R6_9DIPT</name>
<sequence>MLPFSKMRYLILILCLCKLQVEASDWLNRTIQRDLSLSLWSEDGQERYFVQTEKTFNAGANATNGQYPWTFYIIAWSNIAAGSWTGEMCSSSIISQNFALTAFYCLEPQNSMLLRPVSAVEIFVGGVSYIYRPGISQGFMRRLWYIEPSTENSPNIVLLQFHETLTFNPNIHPIRLPAPGNFSYEGWSSFATGFNRPGPVLNAVKQFSSISILRNDECNFFNNLTDYDMCTLDLGPETESPSFTFTGGAWVAFEYDDFQYRSTLVGIHRNEFVDETSNRTVGIATRVSHFVEWIEELTKNCVDLVLIPSLQQNFEMAENLDYEGNVNYWSDRWAQAKTGWHRSDVNKQLIEFVRKFCDDGTSKRFFVPLCGKTVDIPFLYAQGHSVFGVEAVAQPVEELNEEHSLGLKFNSESSTYSSGDGKITIYCGDIFTCPFDKFGTFDCVWDRGSFVAFDYPFRPAYMEMMKRSLKANGEASDEKFHNFKYLMEVMEYDRTKFPGPPRAVDIEDMRTFFGGWANIEVINRGLEEFKALPELKTLEVVHYLLTPKISTFSLLLSTCFLFTFDESILKVVMHFLKLLEPFEFEEFVEEFTLQHYGT</sequence>
<evidence type="ECO:0000256" key="9">
    <source>
        <dbReference type="ARBA" id="ARBA00024195"/>
    </source>
</evidence>
<dbReference type="Proteomes" id="UP001151699">
    <property type="component" value="Chromosome A"/>
</dbReference>
<feature type="signal peptide" evidence="10">
    <location>
        <begin position="1"/>
        <end position="23"/>
    </location>
</feature>
<dbReference type="EMBL" id="WJQU01000001">
    <property type="protein sequence ID" value="KAJ6649507.1"/>
    <property type="molecule type" value="Genomic_DNA"/>
</dbReference>
<dbReference type="AlphaFoldDB" id="A0A9Q0S8R6"/>
<gene>
    <name evidence="12" type="primary">tpmt</name>
    <name evidence="12" type="ORF">Bhyg_04743</name>
</gene>
<comment type="subcellular location">
    <subcellularLocation>
        <location evidence="2">Cytoplasm</location>
    </subcellularLocation>
</comment>
<evidence type="ECO:0000256" key="5">
    <source>
        <dbReference type="ARBA" id="ARBA00022490"/>
    </source>
</evidence>
<dbReference type="PANTHER" id="PTHR10259">
    <property type="entry name" value="THIOPURINE S-METHYLTRANSFERASE"/>
    <property type="match status" value="1"/>
</dbReference>